<reference evidence="1 3" key="1">
    <citation type="submission" date="2019-11" db="EMBL/GenBank/DDBJ databases">
        <title>Whole Genome Sequencing and Comparative Genomic Analyses of Lysinibacillus pakistanensis LZH-9, a Halotolerant Strain with Excellent COD Removal Capability.</title>
        <authorList>
            <person name="Zhou H."/>
        </authorList>
    </citation>
    <scope>NUCLEOTIDE SEQUENCE [LARGE SCALE GENOMIC DNA]</scope>
    <source>
        <strain evidence="1 3">LZH-9</strain>
    </source>
</reference>
<dbReference type="RefSeq" id="WP_283871928.1">
    <property type="nucleotide sequence ID" value="NZ_CP045835.1"/>
</dbReference>
<dbReference type="EMBL" id="CP045835">
    <property type="protein sequence ID" value="QGG51187.1"/>
    <property type="molecule type" value="Genomic_DNA"/>
</dbReference>
<name>A0AAX3X4A2_9BACI</name>
<evidence type="ECO:0000313" key="2">
    <source>
        <dbReference type="EMBL" id="WHY53557.1"/>
    </source>
</evidence>
<reference evidence="2" key="2">
    <citation type="submission" date="2023-05" db="EMBL/GenBank/DDBJ databases">
        <title>Comparative genomics of Bacillaceae isolates and their secondary metabolite potential.</title>
        <authorList>
            <person name="Song L."/>
            <person name="Nielsen L.J."/>
            <person name="Mohite O."/>
            <person name="Xu X."/>
            <person name="Weber T."/>
            <person name="Kovacs A.T."/>
        </authorList>
    </citation>
    <scope>NUCLEOTIDE SEQUENCE</scope>
    <source>
        <strain evidence="2">LY1</strain>
    </source>
</reference>
<gene>
    <name evidence="1" type="ORF">GDS87_09515</name>
    <name evidence="2" type="ORF">QNH24_10085</name>
</gene>
<organism evidence="2 4">
    <name type="scientific">Lysinibacillus pakistanensis</name>
    <dbReference type="NCBI Taxonomy" id="759811"/>
    <lineage>
        <taxon>Bacteria</taxon>
        <taxon>Bacillati</taxon>
        <taxon>Bacillota</taxon>
        <taxon>Bacilli</taxon>
        <taxon>Bacillales</taxon>
        <taxon>Bacillaceae</taxon>
        <taxon>Lysinibacillus</taxon>
    </lineage>
</organism>
<protein>
    <submittedName>
        <fullName evidence="2">Uncharacterized protein</fullName>
    </submittedName>
</protein>
<accession>A0AAX3X4A2</accession>
<evidence type="ECO:0000313" key="1">
    <source>
        <dbReference type="EMBL" id="QGG51187.1"/>
    </source>
</evidence>
<proteinExistence type="predicted"/>
<dbReference type="EMBL" id="CP126101">
    <property type="protein sequence ID" value="WHY53557.1"/>
    <property type="molecule type" value="Genomic_DNA"/>
</dbReference>
<dbReference type="Proteomes" id="UP001178322">
    <property type="component" value="Chromosome"/>
</dbReference>
<keyword evidence="3" id="KW-1185">Reference proteome</keyword>
<evidence type="ECO:0000313" key="3">
    <source>
        <dbReference type="Proteomes" id="UP000373269"/>
    </source>
</evidence>
<dbReference type="AlphaFoldDB" id="A0AAX3X4A2"/>
<evidence type="ECO:0000313" key="4">
    <source>
        <dbReference type="Proteomes" id="UP001178322"/>
    </source>
</evidence>
<dbReference type="Proteomes" id="UP000373269">
    <property type="component" value="Chromosome"/>
</dbReference>
<sequence>MAVLKDYSSKPNCEVEINLKLVNDSSVKFCIYFRAGRDFPEVHKEIACLKEDFFKLLEDLKLLDSIHLSILEPKDPGLSIYHIPHYGNYFYPQHGFLQIPEHERIESETRYKLIFVLDANEKYHFGPRECGPAFCLIVKMEQIIEFVESLKSEVNNIYSA</sequence>